<organism evidence="10 11">
    <name type="scientific">Limnovirga soli</name>
    <dbReference type="NCBI Taxonomy" id="2656915"/>
    <lineage>
        <taxon>Bacteria</taxon>
        <taxon>Pseudomonadati</taxon>
        <taxon>Bacteroidota</taxon>
        <taxon>Chitinophagia</taxon>
        <taxon>Chitinophagales</taxon>
        <taxon>Chitinophagaceae</taxon>
        <taxon>Limnovirga</taxon>
    </lineage>
</organism>
<dbReference type="SUPFAM" id="SSF51338">
    <property type="entry name" value="Composite domain of metallo-dependent hydrolases"/>
    <property type="match status" value="1"/>
</dbReference>
<dbReference type="Gene3D" id="2.30.40.10">
    <property type="entry name" value="Urease, subunit C, domain 1"/>
    <property type="match status" value="1"/>
</dbReference>
<dbReference type="EMBL" id="WHPF01000011">
    <property type="protein sequence ID" value="NNV56936.1"/>
    <property type="molecule type" value="Genomic_DNA"/>
</dbReference>
<reference evidence="10" key="1">
    <citation type="submission" date="2019-10" db="EMBL/GenBank/DDBJ databases">
        <title>Draft genome sequence of Panacibacter sp. KCS-6.</title>
        <authorList>
            <person name="Yim K.J."/>
        </authorList>
    </citation>
    <scope>NUCLEOTIDE SEQUENCE</scope>
    <source>
        <strain evidence="10">KCS-6</strain>
    </source>
</reference>
<feature type="binding site" evidence="8">
    <location>
        <position position="213"/>
    </location>
    <ligand>
        <name>Zn(2+)</name>
        <dbReference type="ChEBI" id="CHEBI:29105"/>
    </ligand>
</feature>
<dbReference type="PANTHER" id="PTHR11113">
    <property type="entry name" value="N-ACETYLGLUCOSAMINE-6-PHOSPHATE DEACETYLASE"/>
    <property type="match status" value="1"/>
</dbReference>
<dbReference type="Proteomes" id="UP000598971">
    <property type="component" value="Unassembled WGS sequence"/>
</dbReference>
<dbReference type="PIRSF" id="PIRSF038994">
    <property type="entry name" value="NagA"/>
    <property type="match status" value="1"/>
</dbReference>
<evidence type="ECO:0000259" key="9">
    <source>
        <dbReference type="Pfam" id="PF01979"/>
    </source>
</evidence>
<comment type="caution">
    <text evidence="10">The sequence shown here is derived from an EMBL/GenBank/DDBJ whole genome shotgun (WGS) entry which is preliminary data.</text>
</comment>
<dbReference type="InterPro" id="IPR003764">
    <property type="entry name" value="GlcNAc_6-P_deAcase"/>
</dbReference>
<feature type="binding site" evidence="7">
    <location>
        <begin position="216"/>
        <end position="217"/>
    </location>
    <ligand>
        <name>substrate</name>
    </ligand>
</feature>
<sequence length="364" mass="39143">MIYKAAQIFTGTNTLTGYAVSTNNGTITELIPVADIKPDEKVTDLGNTMLAPALMDIQLYGAAGRLLSVYPDAVTVAAIADYCKAGGATQCMPTVATNTYETIFDCVDAIKTYWQQGGKHVMGLHVEGPWINPAKKGAHKEEWIFSPTIAQAKVLLDYGKGIIKIITLAPESCTPELVTFIQSYKVVVSAGHSNATYQQATAAFNNGIGTATHLYNAMSGLQHRTPGMVGAIFNHPTVLSSVVPDGHHVDFAAIQIAKKQMGPRLFAITDAVTTTTTGFYQHTLETDKYTSNGILSGSALTMHKCFSNFVQHCDIGIEEALRMCSLYPATAMGLQQRHGCIAPGYAAEFIVLNQQQQLAQVICD</sequence>
<dbReference type="GO" id="GO:0006046">
    <property type="term" value="P:N-acetylglucosamine catabolic process"/>
    <property type="evidence" value="ECO:0007669"/>
    <property type="project" value="TreeGrafter"/>
</dbReference>
<feature type="binding site" evidence="7">
    <location>
        <position position="248"/>
    </location>
    <ligand>
        <name>substrate</name>
    </ligand>
</feature>
<evidence type="ECO:0000256" key="3">
    <source>
        <dbReference type="ARBA" id="ARBA00022801"/>
    </source>
</evidence>
<dbReference type="NCBIfam" id="TIGR00221">
    <property type="entry name" value="nagA"/>
    <property type="match status" value="1"/>
</dbReference>
<feature type="active site" description="Proton donor/acceptor" evidence="6">
    <location>
        <position position="270"/>
    </location>
</feature>
<dbReference type="PANTHER" id="PTHR11113:SF14">
    <property type="entry name" value="N-ACETYLGLUCOSAMINE-6-PHOSPHATE DEACETYLASE"/>
    <property type="match status" value="1"/>
</dbReference>
<name>A0A8J8FF26_9BACT</name>
<evidence type="ECO:0000256" key="7">
    <source>
        <dbReference type="PIRSR" id="PIRSR038994-2"/>
    </source>
</evidence>
<dbReference type="Pfam" id="PF01979">
    <property type="entry name" value="Amidohydro_1"/>
    <property type="match status" value="1"/>
</dbReference>
<dbReference type="GO" id="GO:0046872">
    <property type="term" value="F:metal ion binding"/>
    <property type="evidence" value="ECO:0007669"/>
    <property type="project" value="UniProtKB-KW"/>
</dbReference>
<feature type="domain" description="Amidohydrolase-related" evidence="9">
    <location>
        <begin position="79"/>
        <end position="354"/>
    </location>
</feature>
<evidence type="ECO:0000313" key="11">
    <source>
        <dbReference type="Proteomes" id="UP000598971"/>
    </source>
</evidence>
<evidence type="ECO:0000256" key="4">
    <source>
        <dbReference type="ARBA" id="ARBA00023277"/>
    </source>
</evidence>
<proteinExistence type="inferred from homology"/>
<feature type="binding site" evidence="8">
    <location>
        <position position="192"/>
    </location>
    <ligand>
        <name>Zn(2+)</name>
        <dbReference type="ChEBI" id="CHEBI:29105"/>
    </ligand>
</feature>
<evidence type="ECO:0000313" key="10">
    <source>
        <dbReference type="EMBL" id="NNV56936.1"/>
    </source>
</evidence>
<evidence type="ECO:0000256" key="8">
    <source>
        <dbReference type="PIRSR" id="PIRSR038994-3"/>
    </source>
</evidence>
<dbReference type="AlphaFoldDB" id="A0A8J8FF26"/>
<comment type="cofactor">
    <cofactor evidence="8">
        <name>a divalent metal cation</name>
        <dbReference type="ChEBI" id="CHEBI:60240"/>
    </cofactor>
    <text evidence="8">Binds 1 divalent metal cation per subunit.</text>
</comment>
<dbReference type="GO" id="GO:0008448">
    <property type="term" value="F:N-acetylglucosamine-6-phosphate deacetylase activity"/>
    <property type="evidence" value="ECO:0007669"/>
    <property type="project" value="UniProtKB-EC"/>
</dbReference>
<dbReference type="InterPro" id="IPR011059">
    <property type="entry name" value="Metal-dep_hydrolase_composite"/>
</dbReference>
<gene>
    <name evidence="10" type="primary">nagA</name>
    <name evidence="10" type="ORF">GD597_15800</name>
</gene>
<feature type="binding site" evidence="8">
    <location>
        <position position="127"/>
    </location>
    <ligand>
        <name>Zn(2+)</name>
        <dbReference type="ChEBI" id="CHEBI:29105"/>
    </ligand>
</feature>
<dbReference type="InterPro" id="IPR032466">
    <property type="entry name" value="Metal_Hydrolase"/>
</dbReference>
<protein>
    <submittedName>
        <fullName evidence="10">N-acetylglucosamine-6-phosphate deacetylase</fullName>
        <ecNumber evidence="10">3.5.1.25</ecNumber>
    </submittedName>
</protein>
<feature type="binding site" evidence="7">
    <location>
        <position position="138"/>
    </location>
    <ligand>
        <name>substrate</name>
    </ligand>
</feature>
<dbReference type="SUPFAM" id="SSF51556">
    <property type="entry name" value="Metallo-dependent hydrolases"/>
    <property type="match status" value="1"/>
</dbReference>
<evidence type="ECO:0000256" key="5">
    <source>
        <dbReference type="PIRNR" id="PIRNR038994"/>
    </source>
</evidence>
<feature type="binding site" evidence="7">
    <location>
        <position position="224"/>
    </location>
    <ligand>
        <name>substrate</name>
    </ligand>
</feature>
<dbReference type="EC" id="3.5.1.25" evidence="10"/>
<feature type="binding site" evidence="7">
    <location>
        <begin position="295"/>
        <end position="297"/>
    </location>
    <ligand>
        <name>substrate</name>
    </ligand>
</feature>
<keyword evidence="11" id="KW-1185">Reference proteome</keyword>
<comment type="similarity">
    <text evidence="1 5">Belongs to the metallo-dependent hydrolases superfamily. NagA family.</text>
</comment>
<evidence type="ECO:0000256" key="6">
    <source>
        <dbReference type="PIRSR" id="PIRSR038994-1"/>
    </source>
</evidence>
<evidence type="ECO:0000256" key="1">
    <source>
        <dbReference type="ARBA" id="ARBA00010716"/>
    </source>
</evidence>
<dbReference type="RefSeq" id="WP_171608873.1">
    <property type="nucleotide sequence ID" value="NZ_WHPF01000011.1"/>
</dbReference>
<dbReference type="InterPro" id="IPR006680">
    <property type="entry name" value="Amidohydro-rel"/>
</dbReference>
<keyword evidence="3 5" id="KW-0378">Hydrolase</keyword>
<accession>A0A8J8FF26</accession>
<evidence type="ECO:0000256" key="2">
    <source>
        <dbReference type="ARBA" id="ARBA00022723"/>
    </source>
</evidence>
<keyword evidence="2 8" id="KW-0479">Metal-binding</keyword>
<keyword evidence="4 5" id="KW-0119">Carbohydrate metabolism</keyword>
<dbReference type="Gene3D" id="3.20.20.140">
    <property type="entry name" value="Metal-dependent hydrolases"/>
    <property type="match status" value="1"/>
</dbReference>